<proteinExistence type="predicted"/>
<evidence type="ECO:0000313" key="3">
    <source>
        <dbReference type="Proteomes" id="UP000233551"/>
    </source>
</evidence>
<accession>A0A2I0HW96</accession>
<keyword evidence="3" id="KW-1185">Reference proteome</keyword>
<comment type="caution">
    <text evidence="2">The sequence shown here is derived from an EMBL/GenBank/DDBJ whole genome shotgun (WGS) entry which is preliminary data.</text>
</comment>
<evidence type="ECO:0000313" key="2">
    <source>
        <dbReference type="EMBL" id="PKI35977.1"/>
    </source>
</evidence>
<sequence length="183" mass="20962">MRLHLRLLKHMHALCTMFHPTSHNRRIIRPRRSSFSRHHHNNKPQSRAEPWLQDRLSRRNGLLLRKLNRAMLPHIASANNLFICLLLCPTFIEKIQEIIDAKQIFFNEVKPPNVRANPLPDHGSSSGPTSNMISIYAIGEEEEAHKSPTPFVIEYVPAEVAVASASFIIEVPAKEPYQDSRVP</sequence>
<organism evidence="2 3">
    <name type="scientific">Punica granatum</name>
    <name type="common">Pomegranate</name>
    <dbReference type="NCBI Taxonomy" id="22663"/>
    <lineage>
        <taxon>Eukaryota</taxon>
        <taxon>Viridiplantae</taxon>
        <taxon>Streptophyta</taxon>
        <taxon>Embryophyta</taxon>
        <taxon>Tracheophyta</taxon>
        <taxon>Spermatophyta</taxon>
        <taxon>Magnoliopsida</taxon>
        <taxon>eudicotyledons</taxon>
        <taxon>Gunneridae</taxon>
        <taxon>Pentapetalae</taxon>
        <taxon>rosids</taxon>
        <taxon>malvids</taxon>
        <taxon>Myrtales</taxon>
        <taxon>Lythraceae</taxon>
        <taxon>Punica</taxon>
    </lineage>
</organism>
<feature type="compositionally biased region" description="Basic residues" evidence="1">
    <location>
        <begin position="32"/>
        <end position="42"/>
    </location>
</feature>
<dbReference type="Proteomes" id="UP000233551">
    <property type="component" value="Unassembled WGS sequence"/>
</dbReference>
<name>A0A2I0HW96_PUNGR</name>
<dbReference type="AlphaFoldDB" id="A0A2I0HW96"/>
<gene>
    <name evidence="2" type="ORF">CRG98_043629</name>
</gene>
<protein>
    <submittedName>
        <fullName evidence="2">Uncharacterized protein</fullName>
    </submittedName>
</protein>
<dbReference type="EMBL" id="PGOL01005067">
    <property type="protein sequence ID" value="PKI35977.1"/>
    <property type="molecule type" value="Genomic_DNA"/>
</dbReference>
<evidence type="ECO:0000256" key="1">
    <source>
        <dbReference type="SAM" id="MobiDB-lite"/>
    </source>
</evidence>
<feature type="region of interest" description="Disordered" evidence="1">
    <location>
        <begin position="32"/>
        <end position="51"/>
    </location>
</feature>
<reference evidence="2 3" key="1">
    <citation type="submission" date="2017-11" db="EMBL/GenBank/DDBJ databases">
        <title>De-novo sequencing of pomegranate (Punica granatum L.) genome.</title>
        <authorList>
            <person name="Akparov Z."/>
            <person name="Amiraslanov A."/>
            <person name="Hajiyeva S."/>
            <person name="Abbasov M."/>
            <person name="Kaur K."/>
            <person name="Hamwieh A."/>
            <person name="Solovyev V."/>
            <person name="Salamov A."/>
            <person name="Braich B."/>
            <person name="Kosarev P."/>
            <person name="Mahmoud A."/>
            <person name="Hajiyev E."/>
            <person name="Babayeva S."/>
            <person name="Izzatullayeva V."/>
            <person name="Mammadov A."/>
            <person name="Mammadov A."/>
            <person name="Sharifova S."/>
            <person name="Ojaghi J."/>
            <person name="Eynullazada K."/>
            <person name="Bayramov B."/>
            <person name="Abdulazimova A."/>
            <person name="Shahmuradov I."/>
        </authorList>
    </citation>
    <scope>NUCLEOTIDE SEQUENCE [LARGE SCALE GENOMIC DNA]</scope>
    <source>
        <strain evidence="3">cv. AG2017</strain>
        <tissue evidence="2">Leaf</tissue>
    </source>
</reference>